<proteinExistence type="inferred from homology"/>
<dbReference type="PANTHER" id="PTHR43768">
    <property type="entry name" value="TREHALOSE 6-PHOSPHATE PHOSPHATASE"/>
    <property type="match status" value="1"/>
</dbReference>
<evidence type="ECO:0000256" key="3">
    <source>
        <dbReference type="ARBA" id="ARBA00005199"/>
    </source>
</evidence>
<dbReference type="InterPro" id="IPR044651">
    <property type="entry name" value="OTSB-like"/>
</dbReference>
<dbReference type="NCBIfam" id="TIGR00685">
    <property type="entry name" value="T6PP"/>
    <property type="match status" value="1"/>
</dbReference>
<dbReference type="PANTHER" id="PTHR43768:SF3">
    <property type="entry name" value="TREHALOSE 6-PHOSPHATE PHOSPHATASE"/>
    <property type="match status" value="1"/>
</dbReference>
<dbReference type="GO" id="GO:0005992">
    <property type="term" value="P:trehalose biosynthetic process"/>
    <property type="evidence" value="ECO:0007669"/>
    <property type="project" value="InterPro"/>
</dbReference>
<dbReference type="GO" id="GO:0004805">
    <property type="term" value="F:trehalose-phosphatase activity"/>
    <property type="evidence" value="ECO:0007669"/>
    <property type="project" value="UniProtKB-EC"/>
</dbReference>
<comment type="function">
    <text evidence="6">Removes the phosphate from trehalose 6-phosphate to produce free trehalose.</text>
</comment>
<evidence type="ECO:0000256" key="2">
    <source>
        <dbReference type="ARBA" id="ARBA00001968"/>
    </source>
</evidence>
<dbReference type="AlphaFoldDB" id="A0AAQ3L277"/>
<dbReference type="CDD" id="cd01627">
    <property type="entry name" value="HAD_TPP"/>
    <property type="match status" value="1"/>
</dbReference>
<dbReference type="EMBL" id="CP136898">
    <property type="protein sequence ID" value="WOL19422.1"/>
    <property type="molecule type" value="Genomic_DNA"/>
</dbReference>
<evidence type="ECO:0000256" key="5">
    <source>
        <dbReference type="ARBA" id="ARBA00022801"/>
    </source>
</evidence>
<protein>
    <recommendedName>
        <fullName evidence="6">Trehalose 6-phosphate phosphatase</fullName>
        <ecNumber evidence="6">3.1.3.12</ecNumber>
    </recommendedName>
</protein>
<comment type="catalytic activity">
    <reaction evidence="1 6">
        <text>alpha,alpha-trehalose 6-phosphate + H2O = alpha,alpha-trehalose + phosphate</text>
        <dbReference type="Rhea" id="RHEA:23420"/>
        <dbReference type="ChEBI" id="CHEBI:15377"/>
        <dbReference type="ChEBI" id="CHEBI:16551"/>
        <dbReference type="ChEBI" id="CHEBI:43474"/>
        <dbReference type="ChEBI" id="CHEBI:58429"/>
        <dbReference type="EC" id="3.1.3.12"/>
    </reaction>
</comment>
<accession>A0AAQ3L277</accession>
<comment type="cofactor">
    <cofactor evidence="2 6">
        <name>a divalent metal cation</name>
        <dbReference type="ChEBI" id="CHEBI:60240"/>
    </cofactor>
</comment>
<comment type="similarity">
    <text evidence="4 6">Belongs to the trehalose phosphatase family.</text>
</comment>
<evidence type="ECO:0000256" key="6">
    <source>
        <dbReference type="RuleBase" id="RU361117"/>
    </source>
</evidence>
<dbReference type="NCBIfam" id="TIGR01484">
    <property type="entry name" value="HAD-SF-IIB"/>
    <property type="match status" value="1"/>
</dbReference>
<dbReference type="InterPro" id="IPR006379">
    <property type="entry name" value="HAD-SF_hydro_IIB"/>
</dbReference>
<dbReference type="Proteomes" id="UP001327560">
    <property type="component" value="Chromosome 9"/>
</dbReference>
<name>A0AAQ3L277_9LILI</name>
<dbReference type="InterPro" id="IPR003337">
    <property type="entry name" value="Trehalose_PPase"/>
</dbReference>
<dbReference type="FunFam" id="3.40.50.1000:FF:000073">
    <property type="entry name" value="Trehalose 6-phosphate phosphatase"/>
    <property type="match status" value="1"/>
</dbReference>
<dbReference type="Gene3D" id="3.40.50.1000">
    <property type="entry name" value="HAD superfamily/HAD-like"/>
    <property type="match status" value="2"/>
</dbReference>
<evidence type="ECO:0000256" key="1">
    <source>
        <dbReference type="ARBA" id="ARBA00000500"/>
    </source>
</evidence>
<organism evidence="7 8">
    <name type="scientific">Canna indica</name>
    <name type="common">Indian-shot</name>
    <dbReference type="NCBI Taxonomy" id="4628"/>
    <lineage>
        <taxon>Eukaryota</taxon>
        <taxon>Viridiplantae</taxon>
        <taxon>Streptophyta</taxon>
        <taxon>Embryophyta</taxon>
        <taxon>Tracheophyta</taxon>
        <taxon>Spermatophyta</taxon>
        <taxon>Magnoliopsida</taxon>
        <taxon>Liliopsida</taxon>
        <taxon>Zingiberales</taxon>
        <taxon>Cannaceae</taxon>
        <taxon>Canna</taxon>
    </lineage>
</organism>
<keyword evidence="5 6" id="KW-0378">Hydrolase</keyword>
<dbReference type="InterPro" id="IPR036412">
    <property type="entry name" value="HAD-like_sf"/>
</dbReference>
<keyword evidence="8" id="KW-1185">Reference proteome</keyword>
<gene>
    <name evidence="7" type="ORF">Cni_G28220</name>
</gene>
<evidence type="ECO:0000313" key="7">
    <source>
        <dbReference type="EMBL" id="WOL19422.1"/>
    </source>
</evidence>
<dbReference type="Pfam" id="PF02358">
    <property type="entry name" value="Trehalose_PPase"/>
    <property type="match status" value="1"/>
</dbReference>
<evidence type="ECO:0000313" key="8">
    <source>
        <dbReference type="Proteomes" id="UP001327560"/>
    </source>
</evidence>
<comment type="pathway">
    <text evidence="3 6">Glycan biosynthesis; trehalose biosynthesis.</text>
</comment>
<evidence type="ECO:0000256" key="4">
    <source>
        <dbReference type="ARBA" id="ARBA00008770"/>
    </source>
</evidence>
<dbReference type="EC" id="3.1.3.12" evidence="6"/>
<dbReference type="FunFam" id="3.40.50.1000:FF:000520">
    <property type="match status" value="1"/>
</dbReference>
<sequence>MTNQNVVVPEAMPTITVAAVANSPSLLPYPPPRSGGASAAAAIRKKYLSPVELNGGWANGWVESMKASSPTHAKAAAALAPALEYEQKELSAWTMRYPSALGKFEQIMSSTVGKQIVMFLDYDGTLSPIVDDPDSAFMTDAMRAAVKEVARYFPTAIVSGRCRSKVFDFVKLSGLYYAGSHGMDIKVPKKTKYTKKKRAVLFQPASEFLPMINEVHKALLEKTKSFEGAKVENNKFCVSVHFRCVVEESWKELVDEVLSVLKEYPKLRMTQGRKVLEIRPTIKWDKGKALEFLLESLGFANCKDVVPVYIGDDRTDEDAFKVLRDRGQGFGILVSKFPKETNAAYSLREPAEVMEFLLRLVEWKRSLSLKACTRAFL</sequence>
<dbReference type="InterPro" id="IPR023214">
    <property type="entry name" value="HAD_sf"/>
</dbReference>
<dbReference type="SUPFAM" id="SSF56784">
    <property type="entry name" value="HAD-like"/>
    <property type="match status" value="1"/>
</dbReference>
<reference evidence="7 8" key="1">
    <citation type="submission" date="2023-10" db="EMBL/GenBank/DDBJ databases">
        <title>Chromosome-scale genome assembly provides insights into flower coloration mechanisms of Canna indica.</title>
        <authorList>
            <person name="Li C."/>
        </authorList>
    </citation>
    <scope>NUCLEOTIDE SEQUENCE [LARGE SCALE GENOMIC DNA]</scope>
    <source>
        <tissue evidence="7">Flower</tissue>
    </source>
</reference>